<accession>A0A183F6E7</accession>
<evidence type="ECO:0000313" key="2">
    <source>
        <dbReference type="EMBL" id="VDO21045.1"/>
    </source>
</evidence>
<accession>A0A3P7X633</accession>
<feature type="region of interest" description="Disordered" evidence="1">
    <location>
        <begin position="1"/>
        <end position="25"/>
    </location>
</feature>
<protein>
    <submittedName>
        <fullName evidence="2 4">Uncharacterized protein</fullName>
    </submittedName>
</protein>
<reference evidence="2 3" key="1">
    <citation type="submission" date="2018-11" db="EMBL/GenBank/DDBJ databases">
        <authorList>
            <consortium name="Pathogen Informatics"/>
        </authorList>
    </citation>
    <scope>NUCLEOTIDE SEQUENCE [LARGE SCALE GENOMIC DNA]</scope>
</reference>
<name>A0A183F6E7_HELPZ</name>
<sequence length="132" mass="15137">MDRSTKKKLSCLKGSSRIQNPENVDAVPEVPAQEERMKFVRDAYGPELRVSRRSGMHYSESCRRINDGDERYDIIRQDGVYPMYGVLSRRTAMQVSAQEALEDDGRGLKGLWQFFGEQRNQQDIGPHQCGPE</sequence>
<proteinExistence type="predicted"/>
<reference evidence="4" key="2">
    <citation type="submission" date="2019-09" db="UniProtKB">
        <authorList>
            <consortium name="WormBaseParasite"/>
        </authorList>
    </citation>
    <scope>IDENTIFICATION</scope>
</reference>
<evidence type="ECO:0000313" key="3">
    <source>
        <dbReference type="Proteomes" id="UP000050761"/>
    </source>
</evidence>
<organism evidence="3 4">
    <name type="scientific">Heligmosomoides polygyrus</name>
    <name type="common">Parasitic roundworm</name>
    <dbReference type="NCBI Taxonomy" id="6339"/>
    <lineage>
        <taxon>Eukaryota</taxon>
        <taxon>Metazoa</taxon>
        <taxon>Ecdysozoa</taxon>
        <taxon>Nematoda</taxon>
        <taxon>Chromadorea</taxon>
        <taxon>Rhabditida</taxon>
        <taxon>Rhabditina</taxon>
        <taxon>Rhabditomorpha</taxon>
        <taxon>Strongyloidea</taxon>
        <taxon>Heligmosomidae</taxon>
        <taxon>Heligmosomoides</taxon>
    </lineage>
</organism>
<dbReference type="Proteomes" id="UP000050761">
    <property type="component" value="Unassembled WGS sequence"/>
</dbReference>
<feature type="compositionally biased region" description="Basic residues" evidence="1">
    <location>
        <begin position="1"/>
        <end position="10"/>
    </location>
</feature>
<keyword evidence="3" id="KW-1185">Reference proteome</keyword>
<dbReference type="WBParaSite" id="HPBE_0000173901-mRNA-1">
    <property type="protein sequence ID" value="HPBE_0000173901-mRNA-1"/>
    <property type="gene ID" value="HPBE_0000173901"/>
</dbReference>
<dbReference type="EMBL" id="UZAH01002120">
    <property type="protein sequence ID" value="VDO21045.1"/>
    <property type="molecule type" value="Genomic_DNA"/>
</dbReference>
<evidence type="ECO:0000256" key="1">
    <source>
        <dbReference type="SAM" id="MobiDB-lite"/>
    </source>
</evidence>
<dbReference type="AlphaFoldDB" id="A0A183F6E7"/>
<gene>
    <name evidence="2" type="ORF">HPBE_LOCUS1740</name>
</gene>
<evidence type="ECO:0000313" key="4">
    <source>
        <dbReference type="WBParaSite" id="HPBE_0000173901-mRNA-1"/>
    </source>
</evidence>